<keyword evidence="1" id="KW-1185">Reference proteome</keyword>
<reference evidence="2" key="1">
    <citation type="submission" date="2022-11" db="UniProtKB">
        <authorList>
            <consortium name="WormBaseParasite"/>
        </authorList>
    </citation>
    <scope>IDENTIFICATION</scope>
</reference>
<evidence type="ECO:0000313" key="1">
    <source>
        <dbReference type="Proteomes" id="UP000887569"/>
    </source>
</evidence>
<proteinExistence type="predicted"/>
<dbReference type="AlphaFoldDB" id="A0A915BCI0"/>
<organism evidence="1 2">
    <name type="scientific">Parascaris univalens</name>
    <name type="common">Nematode worm</name>
    <dbReference type="NCBI Taxonomy" id="6257"/>
    <lineage>
        <taxon>Eukaryota</taxon>
        <taxon>Metazoa</taxon>
        <taxon>Ecdysozoa</taxon>
        <taxon>Nematoda</taxon>
        <taxon>Chromadorea</taxon>
        <taxon>Rhabditida</taxon>
        <taxon>Spirurina</taxon>
        <taxon>Ascaridomorpha</taxon>
        <taxon>Ascaridoidea</taxon>
        <taxon>Ascarididae</taxon>
        <taxon>Parascaris</taxon>
    </lineage>
</organism>
<protein>
    <submittedName>
        <fullName evidence="2">Transgelin</fullName>
    </submittedName>
</protein>
<name>A0A915BCI0_PARUN</name>
<sequence length="74" mass="9060">MRVRDPSPISFSYDLMRQYRRTDVRLGDLTWSALKESFYSIVFERLYKIINEETLIQQYFLLSQFLFLSLYFSI</sequence>
<evidence type="ECO:0000313" key="2">
    <source>
        <dbReference type="WBParaSite" id="PgR034_g051_t08"/>
    </source>
</evidence>
<accession>A0A915BCI0</accession>
<dbReference type="WBParaSite" id="PgR034_g051_t08">
    <property type="protein sequence ID" value="PgR034_g051_t08"/>
    <property type="gene ID" value="PgR034_g051"/>
</dbReference>
<dbReference type="Proteomes" id="UP000887569">
    <property type="component" value="Unplaced"/>
</dbReference>